<dbReference type="RefSeq" id="WP_234859858.1">
    <property type="nucleotide sequence ID" value="NZ_JAKEVZ010000001.1"/>
</dbReference>
<keyword evidence="1" id="KW-0472">Membrane</keyword>
<feature type="transmembrane region" description="Helical" evidence="1">
    <location>
        <begin position="593"/>
        <end position="615"/>
    </location>
</feature>
<protein>
    <submittedName>
        <fullName evidence="2">Uncharacterized protein</fullName>
    </submittedName>
</protein>
<feature type="transmembrane region" description="Helical" evidence="1">
    <location>
        <begin position="325"/>
        <end position="343"/>
    </location>
</feature>
<keyword evidence="1" id="KW-1133">Transmembrane helix</keyword>
<feature type="transmembrane region" description="Helical" evidence="1">
    <location>
        <begin position="768"/>
        <end position="789"/>
    </location>
</feature>
<gene>
    <name evidence="2" type="ORF">L0U89_01295</name>
</gene>
<feature type="transmembrane region" description="Helical" evidence="1">
    <location>
        <begin position="730"/>
        <end position="748"/>
    </location>
</feature>
<evidence type="ECO:0000256" key="1">
    <source>
        <dbReference type="SAM" id="Phobius"/>
    </source>
</evidence>
<feature type="transmembrane region" description="Helical" evidence="1">
    <location>
        <begin position="671"/>
        <end position="693"/>
    </location>
</feature>
<feature type="transmembrane region" description="Helical" evidence="1">
    <location>
        <begin position="1210"/>
        <end position="1227"/>
    </location>
</feature>
<accession>A0ABS9BQN5</accession>
<feature type="transmembrane region" description="Helical" evidence="1">
    <location>
        <begin position="705"/>
        <end position="724"/>
    </location>
</feature>
<organism evidence="2 3">
    <name type="scientific">Mariniradius sediminis</name>
    <dbReference type="NCBI Taxonomy" id="2909237"/>
    <lineage>
        <taxon>Bacteria</taxon>
        <taxon>Pseudomonadati</taxon>
        <taxon>Bacteroidota</taxon>
        <taxon>Cytophagia</taxon>
        <taxon>Cytophagales</taxon>
        <taxon>Cyclobacteriaceae</taxon>
        <taxon>Mariniradius</taxon>
    </lineage>
</organism>
<dbReference type="Proteomes" id="UP001201449">
    <property type="component" value="Unassembled WGS sequence"/>
</dbReference>
<feature type="transmembrane region" description="Helical" evidence="1">
    <location>
        <begin position="872"/>
        <end position="889"/>
    </location>
</feature>
<feature type="transmembrane region" description="Helical" evidence="1">
    <location>
        <begin position="6"/>
        <end position="24"/>
    </location>
</feature>
<sequence>MKWKNLKLWGILALLILVIGAILYQQSRNNRDELKMQAIRGMEITRQNLIGAYDSYHQEIEGYFYRILIEKFGKKAPENPDGQPQSQSAIARTMNGFFGSNRPVFTETVIINPNSEQLAEPSLEILYENPVRLADRHHLMTWDRKQFDLRELPSRRQIKELLGFDLVYPKDFDFEDSLMVQVSSILPLEKLLKKDQNNRFFDHIILADENGNALYPNNLRELQLLDFKKISENDTLSRHQAGVRLTNFDISLVPHMGFWIPVQLNGKTFYLIGTKQADHFDKVGLRINFNLLTTLIYGLIILLLSIPILSILNLEKGDVLSKNKVFAAGFSLMFLMTVLGFGLSQLGHLEKYVDAKKENFDSLRRVTQRHLESYLKVLNERNGKGFRFEDFPDKEVLELIEVQNSMITKLNIADFGAKSMIKLDFANPNESFIDISGRDYVRHFDAQRDRPYFIGAQYSRGSGELEAVISRKGNQEQVVEAITFALRKVSPITENHRYLLFKEGGKVLHKSDGILTPLDQIPDALEGQKWAEIKNLMEQNPLAGAEDFWEISMYLNGDPYIGILQLVDGKNFDQNVWSLYLINKNLAYVKSSLVSLEAVVILSFYLLMLVVMTFINKFAQIPPQIKSFVPFAYAWLFPTKRKQSRYLLLTSVNAMLLLALVLVFFSSRYHLLAVTLVAVLSSTIASLCLYLLAGPTWRSRTIRRDLLYILLMLLLWAFGVVILIQISLGWVIILVTAVLFGIVAWLKYSGSLRTIDGFLNQWAISSRAAFVVYMISWSLLLGFLPGMMIHGSTFRFEESIWNGQAASEVPESKEWIETYEKFRRNLFSIVGDNADKEPGQFISPPKSAIYAAFEGKQDAANWSLWKSLRWPWIWLGALFGILVTIYFLISNNISKIYLLDFDFDNHLVGSKADCDAQDFKKVFLCSLDTFQKKKWIACNLGVEESEIFVLDLAETKLDDDQGSTSFSLPDSKGKKVWLIENIHCVTEPSWLSDKIPLWLEEAKSNHVPLVLGSGKSWKQLLQNFAADLDKVRFSEIFVDFFFEIVPIDYSLGEVTNGLERELAFGQNPEIVQTLIRAKDGDIENQVMLIQRYNKAYYANIWAELSFMERKVCYYFSREGFMNPANWDTMTELVQKGILRIIPEKDKMGMFNRTFRHYILNNISEKELQEFKTHERANGNANTIQIAGVSFVLLSLAMIGYFDKNFLNEAYAYLSGILGAIGSIYSLFSKGFSSLSWGKKPAE</sequence>
<feature type="transmembrane region" description="Helical" evidence="1">
    <location>
        <begin position="1180"/>
        <end position="1198"/>
    </location>
</feature>
<evidence type="ECO:0000313" key="3">
    <source>
        <dbReference type="Proteomes" id="UP001201449"/>
    </source>
</evidence>
<keyword evidence="1" id="KW-0812">Transmembrane</keyword>
<feature type="transmembrane region" description="Helical" evidence="1">
    <location>
        <begin position="621"/>
        <end position="639"/>
    </location>
</feature>
<evidence type="ECO:0000313" key="2">
    <source>
        <dbReference type="EMBL" id="MCF1749689.1"/>
    </source>
</evidence>
<keyword evidence="3" id="KW-1185">Reference proteome</keyword>
<proteinExistence type="predicted"/>
<dbReference type="EMBL" id="JAKEVZ010000001">
    <property type="protein sequence ID" value="MCF1749689.1"/>
    <property type="molecule type" value="Genomic_DNA"/>
</dbReference>
<comment type="caution">
    <text evidence="2">The sequence shown here is derived from an EMBL/GenBank/DDBJ whole genome shotgun (WGS) entry which is preliminary data.</text>
</comment>
<reference evidence="2 3" key="1">
    <citation type="submission" date="2022-01" db="EMBL/GenBank/DDBJ databases">
        <title>Mariniradius saccharolyticus sp. nov., isolated from sediment of a river.</title>
        <authorList>
            <person name="Liu H."/>
        </authorList>
    </citation>
    <scope>NUCLEOTIDE SEQUENCE [LARGE SCALE GENOMIC DNA]</scope>
    <source>
        <strain evidence="2 3">RY-2</strain>
    </source>
</reference>
<feature type="transmembrane region" description="Helical" evidence="1">
    <location>
        <begin position="646"/>
        <end position="665"/>
    </location>
</feature>
<feature type="transmembrane region" description="Helical" evidence="1">
    <location>
        <begin position="289"/>
        <end position="313"/>
    </location>
</feature>
<name>A0ABS9BQN5_9BACT</name>